<gene>
    <name evidence="4" type="ORF">PMKS-001525</name>
</gene>
<dbReference type="Proteomes" id="UP000186136">
    <property type="component" value="Unassembled WGS sequence"/>
</dbReference>
<reference evidence="4 5" key="1">
    <citation type="submission" date="2016-08" db="EMBL/GenBank/DDBJ databases">
        <title>Whole genome shotgun sequence of Pichia membranifaciens KS47-1.</title>
        <authorList>
            <person name="Konishi M."/>
            <person name="Ishida M."/>
            <person name="Arakawa T."/>
            <person name="Kato Y."/>
            <person name="Horiuchi J."/>
        </authorList>
    </citation>
    <scope>NUCLEOTIDE SEQUENCE [LARGE SCALE GENOMIC DNA]</scope>
    <source>
        <strain evidence="4 5">KS47-1</strain>
    </source>
</reference>
<dbReference type="EMBL" id="BDGI01000056">
    <property type="protein sequence ID" value="GAV28057.1"/>
    <property type="molecule type" value="Genomic_DNA"/>
</dbReference>
<keyword evidence="3" id="KW-0687">Ribonucleoprotein</keyword>
<organism evidence="4 5">
    <name type="scientific">Pichia membranifaciens</name>
    <dbReference type="NCBI Taxonomy" id="4926"/>
    <lineage>
        <taxon>Eukaryota</taxon>
        <taxon>Fungi</taxon>
        <taxon>Dikarya</taxon>
        <taxon>Ascomycota</taxon>
        <taxon>Saccharomycotina</taxon>
        <taxon>Pichiomycetes</taxon>
        <taxon>Pichiales</taxon>
        <taxon>Pichiaceae</taxon>
        <taxon>Pichia</taxon>
    </lineage>
</organism>
<sequence>MEREPREIEEEQCLEVKGKGGRYYGRSRHIAMKGLVRIRLVRKGRTRQPVYNITVGKKRASLQSVPVEVIGTYNPVPTPISPSMKAQGVIPVKDVKLDFDRAKYWISVGAQPSDTVANLFKKAGLLYEQWPTPVKAAKVPPKVEVPTQDKQFA</sequence>
<dbReference type="AlphaFoldDB" id="A0A1Q2YES8"/>
<dbReference type="GO" id="GO:0005763">
    <property type="term" value="C:mitochondrial small ribosomal subunit"/>
    <property type="evidence" value="ECO:0007669"/>
    <property type="project" value="TreeGrafter"/>
</dbReference>
<dbReference type="SUPFAM" id="SSF54565">
    <property type="entry name" value="Ribosomal protein S16"/>
    <property type="match status" value="1"/>
</dbReference>
<dbReference type="InterPro" id="IPR023803">
    <property type="entry name" value="Ribosomal_bS16_dom_sf"/>
</dbReference>
<dbReference type="PANTHER" id="PTHR12919">
    <property type="entry name" value="30S RIBOSOMAL PROTEIN S16"/>
    <property type="match status" value="1"/>
</dbReference>
<dbReference type="NCBIfam" id="TIGR00002">
    <property type="entry name" value="S16"/>
    <property type="match status" value="1"/>
</dbReference>
<comment type="similarity">
    <text evidence="1">Belongs to the bacterial ribosomal protein bS16 family.</text>
</comment>
<evidence type="ECO:0000313" key="4">
    <source>
        <dbReference type="EMBL" id="GAV28057.1"/>
    </source>
</evidence>
<proteinExistence type="inferred from homology"/>
<evidence type="ECO:0000313" key="5">
    <source>
        <dbReference type="Proteomes" id="UP000186136"/>
    </source>
</evidence>
<evidence type="ECO:0000256" key="3">
    <source>
        <dbReference type="ARBA" id="ARBA00023274"/>
    </source>
</evidence>
<dbReference type="InterPro" id="IPR000307">
    <property type="entry name" value="Ribosomal_bS16"/>
</dbReference>
<keyword evidence="5" id="KW-1185">Reference proteome</keyword>
<dbReference type="PANTHER" id="PTHR12919:SF20">
    <property type="entry name" value="SMALL RIBOSOMAL SUBUNIT PROTEIN BS16M"/>
    <property type="match status" value="1"/>
</dbReference>
<keyword evidence="2" id="KW-0689">Ribosomal protein</keyword>
<protein>
    <recommendedName>
        <fullName evidence="6">Ribosomal protein</fullName>
    </recommendedName>
</protein>
<evidence type="ECO:0000256" key="2">
    <source>
        <dbReference type="ARBA" id="ARBA00022980"/>
    </source>
</evidence>
<dbReference type="HAMAP" id="MF_00385">
    <property type="entry name" value="Ribosomal_bS16"/>
    <property type="match status" value="1"/>
</dbReference>
<name>A0A1Q2YES8_9ASCO</name>
<dbReference type="GO" id="GO:0032543">
    <property type="term" value="P:mitochondrial translation"/>
    <property type="evidence" value="ECO:0007669"/>
    <property type="project" value="TreeGrafter"/>
</dbReference>
<dbReference type="Gene3D" id="3.30.1320.10">
    <property type="match status" value="1"/>
</dbReference>
<evidence type="ECO:0000256" key="1">
    <source>
        <dbReference type="ARBA" id="ARBA00006668"/>
    </source>
</evidence>
<comment type="caution">
    <text evidence="4">The sequence shown here is derived from an EMBL/GenBank/DDBJ whole genome shotgun (WGS) entry which is preliminary data.</text>
</comment>
<dbReference type="Pfam" id="PF00886">
    <property type="entry name" value="Ribosomal_S16"/>
    <property type="match status" value="1"/>
</dbReference>
<dbReference type="GO" id="GO:0003735">
    <property type="term" value="F:structural constituent of ribosome"/>
    <property type="evidence" value="ECO:0007669"/>
    <property type="project" value="InterPro"/>
</dbReference>
<evidence type="ECO:0008006" key="6">
    <source>
        <dbReference type="Google" id="ProtNLM"/>
    </source>
</evidence>
<accession>A0A1Q2YES8</accession>
<dbReference type="OrthoDB" id="407221at2759"/>